<dbReference type="EMBL" id="JABXJJ020000012">
    <property type="protein sequence ID" value="MDI5969899.1"/>
    <property type="molecule type" value="Genomic_DNA"/>
</dbReference>
<dbReference type="AlphaFoldDB" id="A0AA90KG99"/>
<protein>
    <recommendedName>
        <fullName evidence="2">ATP/GTP-binding protein</fullName>
    </recommendedName>
</protein>
<comment type="caution">
    <text evidence="1">The sequence shown here is derived from an EMBL/GenBank/DDBJ whole genome shotgun (WGS) entry which is preliminary data.</text>
</comment>
<name>A0AA90KG99_9ACTN</name>
<accession>A0AA90KG99</accession>
<sequence>MKSDYKSPPGAVATAYVVPLPGPAASAPPVMAAVFHPAGAVNGGVVPLADSTAGQGAGAWYVYKCTGDGKADAYYHPPIWIPAAKPGAKKPTPAQLADVARNELGLPSPAIEANPAAEQLVGLPTWLWLDRADWKTVSATASVPGVAVTAKAEPTSVTWTMGDGRTVTCKGPGTAYSSSAGNPKSASPTCGYTYRSSSAGQPGAAFAVSATVRWTVTWAGAGRAGTFPAMTTTSAAAFRVAESQSVGSGG</sequence>
<reference evidence="1" key="1">
    <citation type="submission" date="2023-05" db="EMBL/GenBank/DDBJ databases">
        <title>Streptantibioticus silvisoli sp. nov., acidotolerant actinomycetes 1 from pine litter.</title>
        <authorList>
            <person name="Swiecimska M."/>
            <person name="Golinska P."/>
            <person name="Sangal V."/>
            <person name="Wachnowicz B."/>
            <person name="Goodfellow M."/>
        </authorList>
    </citation>
    <scope>NUCLEOTIDE SEQUENCE</scope>
    <source>
        <strain evidence="1">SL13</strain>
    </source>
</reference>
<evidence type="ECO:0000313" key="1">
    <source>
        <dbReference type="EMBL" id="MDI5969899.1"/>
    </source>
</evidence>
<organism evidence="1">
    <name type="scientific">Streptantibioticus silvisoli</name>
    <dbReference type="NCBI Taxonomy" id="2705255"/>
    <lineage>
        <taxon>Bacteria</taxon>
        <taxon>Bacillati</taxon>
        <taxon>Actinomycetota</taxon>
        <taxon>Actinomycetes</taxon>
        <taxon>Kitasatosporales</taxon>
        <taxon>Streptomycetaceae</taxon>
        <taxon>Streptantibioticus</taxon>
    </lineage>
</organism>
<proteinExistence type="predicted"/>
<gene>
    <name evidence="1" type="ORF">POF50_011220</name>
</gene>
<evidence type="ECO:0008006" key="2">
    <source>
        <dbReference type="Google" id="ProtNLM"/>
    </source>
</evidence>